<dbReference type="OrthoDB" id="3296006at2"/>
<dbReference type="InterPro" id="IPR013078">
    <property type="entry name" value="His_Pase_superF_clade-1"/>
</dbReference>
<proteinExistence type="predicted"/>
<dbReference type="AlphaFoldDB" id="A0A246FQV5"/>
<accession>A0A246FQV5</accession>
<dbReference type="SMART" id="SM00855">
    <property type="entry name" value="PGAM"/>
    <property type="match status" value="1"/>
</dbReference>
<dbReference type="Proteomes" id="UP000197277">
    <property type="component" value="Unassembled WGS sequence"/>
</dbReference>
<dbReference type="Pfam" id="PF00300">
    <property type="entry name" value="His_Phos_1"/>
    <property type="match status" value="1"/>
</dbReference>
<dbReference type="Gene3D" id="3.40.50.1240">
    <property type="entry name" value="Phosphoglycerate mutase-like"/>
    <property type="match status" value="1"/>
</dbReference>
<evidence type="ECO:0000313" key="2">
    <source>
        <dbReference type="Proteomes" id="UP000197277"/>
    </source>
</evidence>
<dbReference type="EMBL" id="NIRR01000001">
    <property type="protein sequence ID" value="OWP65146.1"/>
    <property type="molecule type" value="Genomic_DNA"/>
</dbReference>
<dbReference type="CDD" id="cd07040">
    <property type="entry name" value="HP"/>
    <property type="match status" value="1"/>
</dbReference>
<dbReference type="SUPFAM" id="SSF53254">
    <property type="entry name" value="Phosphoglycerate mutase-like"/>
    <property type="match status" value="1"/>
</dbReference>
<dbReference type="PROSITE" id="PS51257">
    <property type="entry name" value="PROKAR_LIPOPROTEIN"/>
    <property type="match status" value="1"/>
</dbReference>
<organism evidence="1 2">
    <name type="scientific">Hymenobacter amundsenii</name>
    <dbReference type="NCBI Taxonomy" id="2006685"/>
    <lineage>
        <taxon>Bacteria</taxon>
        <taxon>Pseudomonadati</taxon>
        <taxon>Bacteroidota</taxon>
        <taxon>Cytophagia</taxon>
        <taxon>Cytophagales</taxon>
        <taxon>Hymenobacteraceae</taxon>
        <taxon>Hymenobacter</taxon>
    </lineage>
</organism>
<name>A0A246FQV5_9BACT</name>
<comment type="caution">
    <text evidence="1">The sequence shown here is derived from an EMBL/GenBank/DDBJ whole genome shotgun (WGS) entry which is preliminary data.</text>
</comment>
<sequence length="194" mass="20795">MPDSMPRLSSLTRLVVVLLLLLFAAGSCVRKPVPVAGSVGPETRVYVVRHAEKDLTPDLADPPLTAAGQARAQALMAVIPRQTRLSAVFSTNTARTRATAQPLADARRLPVQLYDAGQLPELAARIRRDYPGQAVLVVGHSNTILETVEALGASRPVPTIPDAAYDYLLEVHLPLNPAQPATAQAHQYGQQMTP</sequence>
<gene>
    <name evidence="1" type="ORF">CDA63_01980</name>
</gene>
<keyword evidence="2" id="KW-1185">Reference proteome</keyword>
<dbReference type="InterPro" id="IPR029033">
    <property type="entry name" value="His_PPase_superfam"/>
</dbReference>
<protein>
    <submittedName>
        <fullName evidence="1">Histidine phosphatase family protein</fullName>
    </submittedName>
</protein>
<evidence type="ECO:0000313" key="1">
    <source>
        <dbReference type="EMBL" id="OWP65146.1"/>
    </source>
</evidence>
<reference evidence="1 2" key="1">
    <citation type="submission" date="2017-06" db="EMBL/GenBank/DDBJ databases">
        <title>Hymenobacter amundsenii sp. nov. isolated from regoliths in Antarctica.</title>
        <authorList>
            <person name="Sedlacek I."/>
            <person name="Kralova S."/>
            <person name="Pantucek R."/>
            <person name="Svec P."/>
            <person name="Holochova P."/>
            <person name="Stankova E."/>
            <person name="Vrbovska V."/>
            <person name="Busse H.-J."/>
        </authorList>
    </citation>
    <scope>NUCLEOTIDE SEQUENCE [LARGE SCALE GENOMIC DNA]</scope>
    <source>
        <strain evidence="1 2">CCM 8682</strain>
    </source>
</reference>